<dbReference type="Pfam" id="PF12697">
    <property type="entry name" value="Abhydrolase_6"/>
    <property type="match status" value="1"/>
</dbReference>
<keyword evidence="2" id="KW-0378">Hydrolase</keyword>
<reference evidence="2 3" key="1">
    <citation type="submission" date="2020-07" db="EMBL/GenBank/DDBJ databases">
        <authorList>
            <person name="Cui H."/>
        </authorList>
    </citation>
    <scope>NUCLEOTIDE SEQUENCE [LARGE SCALE GENOMIC DNA]</scope>
    <source>
        <strain evidence="2 3">YPL8</strain>
    </source>
</reference>
<dbReference type="PRINTS" id="PR00111">
    <property type="entry name" value="ABHYDROLASE"/>
</dbReference>
<dbReference type="AlphaFoldDB" id="A0A7D5KYS2"/>
<dbReference type="InterPro" id="IPR000073">
    <property type="entry name" value="AB_hydrolase_1"/>
</dbReference>
<accession>A0A7D5KYS2</accession>
<evidence type="ECO:0000313" key="2">
    <source>
        <dbReference type="EMBL" id="QLG47580.1"/>
    </source>
</evidence>
<feature type="domain" description="AB hydrolase-1" evidence="1">
    <location>
        <begin position="27"/>
        <end position="260"/>
    </location>
</feature>
<dbReference type="Proteomes" id="UP000509241">
    <property type="component" value="Chromosome"/>
</dbReference>
<dbReference type="GeneID" id="56031888"/>
<dbReference type="InterPro" id="IPR000639">
    <property type="entry name" value="Epox_hydrolase-like"/>
</dbReference>
<sequence>MAPQTTSEMYRVRTDALTTDVGEGNPIVFAHGTLMDRTMFAPQLESLQDDYRAVAYDLRARTDRYAPGYDLRELADDCAALLDGIGEDSAVIAGMSMGGFMALRFALEYPERVDGLVLIDSMAAPHTPEEQELYGDLVAPLEGSHESNPRELAESVTGYLFGETTREENAELVEAWVDRWATYPGAAVFHEVHSWLDRPDVSDRLSEIDVPVLIVHGEEDPSIDPSRAEPMLDELPDAEMEIIPKAGHTSTLERPDPVTDAIESFLENRF</sequence>
<gene>
    <name evidence="2" type="ORF">HYG82_01315</name>
</gene>
<dbReference type="Gene3D" id="3.40.50.1820">
    <property type="entry name" value="alpha/beta hydrolase"/>
    <property type="match status" value="1"/>
</dbReference>
<dbReference type="InterPro" id="IPR029058">
    <property type="entry name" value="AB_hydrolase_fold"/>
</dbReference>
<dbReference type="SUPFAM" id="SSF53474">
    <property type="entry name" value="alpha/beta-Hydrolases"/>
    <property type="match status" value="1"/>
</dbReference>
<protein>
    <submittedName>
        <fullName evidence="2">Alpha/beta hydrolase</fullName>
    </submittedName>
</protein>
<evidence type="ECO:0000259" key="1">
    <source>
        <dbReference type="Pfam" id="PF12697"/>
    </source>
</evidence>
<name>A0A7D5KYS2_9EURY</name>
<dbReference type="EMBL" id="CP058601">
    <property type="protein sequence ID" value="QLG47580.1"/>
    <property type="molecule type" value="Genomic_DNA"/>
</dbReference>
<dbReference type="RefSeq" id="WP_179259322.1">
    <property type="nucleotide sequence ID" value="NZ_CP058601.1"/>
</dbReference>
<dbReference type="KEGG" id="haly:HYG82_01315"/>
<dbReference type="PRINTS" id="PR00412">
    <property type="entry name" value="EPOXHYDRLASE"/>
</dbReference>
<dbReference type="InterPro" id="IPR050266">
    <property type="entry name" value="AB_hydrolase_sf"/>
</dbReference>
<dbReference type="PANTHER" id="PTHR43798">
    <property type="entry name" value="MONOACYLGLYCEROL LIPASE"/>
    <property type="match status" value="1"/>
</dbReference>
<keyword evidence="3" id="KW-1185">Reference proteome</keyword>
<dbReference type="GO" id="GO:0016787">
    <property type="term" value="F:hydrolase activity"/>
    <property type="evidence" value="ECO:0007669"/>
    <property type="project" value="UniProtKB-KW"/>
</dbReference>
<evidence type="ECO:0000313" key="3">
    <source>
        <dbReference type="Proteomes" id="UP000509241"/>
    </source>
</evidence>
<dbReference type="OrthoDB" id="111592at2157"/>
<proteinExistence type="predicted"/>
<organism evidence="2 3">
    <name type="scientific">Natrinema halophilum</name>
    <dbReference type="NCBI Taxonomy" id="1699371"/>
    <lineage>
        <taxon>Archaea</taxon>
        <taxon>Methanobacteriati</taxon>
        <taxon>Methanobacteriota</taxon>
        <taxon>Stenosarchaea group</taxon>
        <taxon>Halobacteria</taxon>
        <taxon>Halobacteriales</taxon>
        <taxon>Natrialbaceae</taxon>
        <taxon>Natrinema</taxon>
    </lineage>
</organism>